<organism evidence="2 3">
    <name type="scientific">Paxillus involutus ATCC 200175</name>
    <dbReference type="NCBI Taxonomy" id="664439"/>
    <lineage>
        <taxon>Eukaryota</taxon>
        <taxon>Fungi</taxon>
        <taxon>Dikarya</taxon>
        <taxon>Basidiomycota</taxon>
        <taxon>Agaricomycotina</taxon>
        <taxon>Agaricomycetes</taxon>
        <taxon>Agaricomycetidae</taxon>
        <taxon>Boletales</taxon>
        <taxon>Paxilineae</taxon>
        <taxon>Paxillaceae</taxon>
        <taxon>Paxillus</taxon>
    </lineage>
</organism>
<dbReference type="Proteomes" id="UP000053647">
    <property type="component" value="Unassembled WGS sequence"/>
</dbReference>
<gene>
    <name evidence="2" type="ORF">PAXINDRAFT_103593</name>
</gene>
<dbReference type="EMBL" id="KN820645">
    <property type="protein sequence ID" value="KIJ05895.1"/>
    <property type="molecule type" value="Genomic_DNA"/>
</dbReference>
<dbReference type="HOGENOM" id="CLU_1235363_0_0_1"/>
<reference evidence="3" key="2">
    <citation type="submission" date="2015-01" db="EMBL/GenBank/DDBJ databases">
        <title>Evolutionary Origins and Diversification of the Mycorrhizal Mutualists.</title>
        <authorList>
            <consortium name="DOE Joint Genome Institute"/>
            <consortium name="Mycorrhizal Genomics Consortium"/>
            <person name="Kohler A."/>
            <person name="Kuo A."/>
            <person name="Nagy L.G."/>
            <person name="Floudas D."/>
            <person name="Copeland A."/>
            <person name="Barry K.W."/>
            <person name="Cichocki N."/>
            <person name="Veneault-Fourrey C."/>
            <person name="LaButti K."/>
            <person name="Lindquist E.A."/>
            <person name="Lipzen A."/>
            <person name="Lundell T."/>
            <person name="Morin E."/>
            <person name="Murat C."/>
            <person name="Riley R."/>
            <person name="Ohm R."/>
            <person name="Sun H."/>
            <person name="Tunlid A."/>
            <person name="Henrissat B."/>
            <person name="Grigoriev I.V."/>
            <person name="Hibbett D.S."/>
            <person name="Martin F."/>
        </authorList>
    </citation>
    <scope>NUCLEOTIDE SEQUENCE [LARGE SCALE GENOMIC DNA]</scope>
    <source>
        <strain evidence="3">ATCC 200175</strain>
    </source>
</reference>
<evidence type="ECO:0000313" key="2">
    <source>
        <dbReference type="EMBL" id="KIJ05895.1"/>
    </source>
</evidence>
<reference evidence="2 3" key="1">
    <citation type="submission" date="2014-06" db="EMBL/GenBank/DDBJ databases">
        <authorList>
            <consortium name="DOE Joint Genome Institute"/>
            <person name="Kuo A."/>
            <person name="Kohler A."/>
            <person name="Nagy L.G."/>
            <person name="Floudas D."/>
            <person name="Copeland A."/>
            <person name="Barry K.W."/>
            <person name="Cichocki N."/>
            <person name="Veneault-Fourrey C."/>
            <person name="LaButti K."/>
            <person name="Lindquist E.A."/>
            <person name="Lipzen A."/>
            <person name="Lundell T."/>
            <person name="Morin E."/>
            <person name="Murat C."/>
            <person name="Sun H."/>
            <person name="Tunlid A."/>
            <person name="Henrissat B."/>
            <person name="Grigoriev I.V."/>
            <person name="Hibbett D.S."/>
            <person name="Martin F."/>
            <person name="Nordberg H.P."/>
            <person name="Cantor M.N."/>
            <person name="Hua S.X."/>
        </authorList>
    </citation>
    <scope>NUCLEOTIDE SEQUENCE [LARGE SCALE GENOMIC DNA]</scope>
    <source>
        <strain evidence="2 3">ATCC 200175</strain>
    </source>
</reference>
<feature type="region of interest" description="Disordered" evidence="1">
    <location>
        <begin position="1"/>
        <end position="22"/>
    </location>
</feature>
<evidence type="ECO:0000256" key="1">
    <source>
        <dbReference type="SAM" id="MobiDB-lite"/>
    </source>
</evidence>
<name>A0A0C9SU42_PAXIN</name>
<sequence length="224" mass="23540">MAHHTACSAGLTTSPTSVQQVATQTTPVRETIEPVEVAAGRDRPFWIVLERITWTPAKKMIFMLFFCRQPGPRERGGFAPINRNTRPNSSRTRAGNAAAANNQSGRPETGRGAKNAGAGPVSSPPIASNPVIDSQPGRTATMHLSGEGPGSEPLTPCEPSSSTPMVIPPLLSVSSNSAGPSARPSSHGADVPSAITLSPMEIAMIEEYRRRQATSGFVETTAKS</sequence>
<keyword evidence="3" id="KW-1185">Reference proteome</keyword>
<evidence type="ECO:0000313" key="3">
    <source>
        <dbReference type="Proteomes" id="UP000053647"/>
    </source>
</evidence>
<feature type="compositionally biased region" description="Low complexity" evidence="1">
    <location>
        <begin position="82"/>
        <end position="102"/>
    </location>
</feature>
<feature type="compositionally biased region" description="Polar residues" evidence="1">
    <location>
        <begin position="10"/>
        <end position="22"/>
    </location>
</feature>
<dbReference type="OrthoDB" id="10264943at2759"/>
<protein>
    <submittedName>
        <fullName evidence="2">Uncharacterized protein</fullName>
    </submittedName>
</protein>
<feature type="region of interest" description="Disordered" evidence="1">
    <location>
        <begin position="73"/>
        <end position="194"/>
    </location>
</feature>
<accession>A0A0C9SU42</accession>
<proteinExistence type="predicted"/>
<dbReference type="AlphaFoldDB" id="A0A0C9SU42"/>